<protein>
    <submittedName>
        <fullName evidence="1">Putative serine/threonine-protein kinase K06H7.1</fullName>
    </submittedName>
</protein>
<evidence type="ECO:0000313" key="2">
    <source>
        <dbReference type="Proteomes" id="UP000031036"/>
    </source>
</evidence>
<proteinExistence type="predicted"/>
<dbReference type="Gene3D" id="1.10.510.10">
    <property type="entry name" value="Transferase(Phosphotransferase) domain 1"/>
    <property type="match status" value="1"/>
</dbReference>
<reference evidence="1 2" key="1">
    <citation type="submission" date="2014-11" db="EMBL/GenBank/DDBJ databases">
        <title>Genetic blueprint of the zoonotic pathogen Toxocara canis.</title>
        <authorList>
            <person name="Zhu X.-Q."/>
            <person name="Korhonen P.K."/>
            <person name="Cai H."/>
            <person name="Young N.D."/>
            <person name="Nejsum P."/>
            <person name="von Samson-Himmelstjerna G."/>
            <person name="Boag P.R."/>
            <person name="Tan P."/>
            <person name="Li Q."/>
            <person name="Min J."/>
            <person name="Yang Y."/>
            <person name="Wang X."/>
            <person name="Fang X."/>
            <person name="Hall R.S."/>
            <person name="Hofmann A."/>
            <person name="Sternberg P.W."/>
            <person name="Jex A.R."/>
            <person name="Gasser R.B."/>
        </authorList>
    </citation>
    <scope>NUCLEOTIDE SEQUENCE [LARGE SCALE GENOMIC DNA]</scope>
    <source>
        <strain evidence="1">PN_DK_2014</strain>
    </source>
</reference>
<evidence type="ECO:0000313" key="1">
    <source>
        <dbReference type="EMBL" id="KHN85574.1"/>
    </source>
</evidence>
<keyword evidence="1" id="KW-0808">Transferase</keyword>
<keyword evidence="1" id="KW-0418">Kinase</keyword>
<sequence>VSEDGPVELEIGKICGKRWKIIDKLGEGGCGSVYKVQDIHTMAKVTYNGGTTRYCSANAHLRSEQGRPDDLWSMVYVLAEMRGALPWDRVRGKEEIGKVKMATSDTKLCRNSPKELLDVSDLTIENLHYAVSSVYNFSGGSLGRSKYERNVRSKIRH</sequence>
<comment type="caution">
    <text evidence="1">The sequence shown here is derived from an EMBL/GenBank/DDBJ whole genome shotgun (WGS) entry which is preliminary data.</text>
</comment>
<dbReference type="STRING" id="6265.A0A0B2VVW2"/>
<accession>A0A0B2VVW2</accession>
<name>A0A0B2VVW2_TOXCA</name>
<dbReference type="AlphaFoldDB" id="A0A0B2VVW2"/>
<dbReference type="PANTHER" id="PTHR11909">
    <property type="entry name" value="CASEIN KINASE-RELATED"/>
    <property type="match status" value="1"/>
</dbReference>
<feature type="non-terminal residue" evidence="1">
    <location>
        <position position="1"/>
    </location>
</feature>
<organism evidence="1 2">
    <name type="scientific">Toxocara canis</name>
    <name type="common">Canine roundworm</name>
    <dbReference type="NCBI Taxonomy" id="6265"/>
    <lineage>
        <taxon>Eukaryota</taxon>
        <taxon>Metazoa</taxon>
        <taxon>Ecdysozoa</taxon>
        <taxon>Nematoda</taxon>
        <taxon>Chromadorea</taxon>
        <taxon>Rhabditida</taxon>
        <taxon>Spirurina</taxon>
        <taxon>Ascaridomorpha</taxon>
        <taxon>Ascaridoidea</taxon>
        <taxon>Toxocaridae</taxon>
        <taxon>Toxocara</taxon>
    </lineage>
</organism>
<dbReference type="Proteomes" id="UP000031036">
    <property type="component" value="Unassembled WGS sequence"/>
</dbReference>
<dbReference type="InterPro" id="IPR050235">
    <property type="entry name" value="CK1_Ser-Thr_kinase"/>
</dbReference>
<keyword evidence="2" id="KW-1185">Reference proteome</keyword>
<dbReference type="GO" id="GO:0016301">
    <property type="term" value="F:kinase activity"/>
    <property type="evidence" value="ECO:0007669"/>
    <property type="project" value="UniProtKB-KW"/>
</dbReference>
<dbReference type="OrthoDB" id="5874151at2759"/>
<dbReference type="EMBL" id="JPKZ01000757">
    <property type="protein sequence ID" value="KHN85574.1"/>
    <property type="molecule type" value="Genomic_DNA"/>
</dbReference>
<gene>
    <name evidence="1" type="primary">K06H7.8</name>
    <name evidence="1" type="ORF">Tcan_14016</name>
</gene>
<dbReference type="SUPFAM" id="SSF56112">
    <property type="entry name" value="Protein kinase-like (PK-like)"/>
    <property type="match status" value="1"/>
</dbReference>
<dbReference type="InterPro" id="IPR011009">
    <property type="entry name" value="Kinase-like_dom_sf"/>
</dbReference>